<keyword evidence="1" id="KW-0472">Membrane</keyword>
<sequence length="200" mass="21874">MGSELCPYWAVVAAVVAVVVDDVVVVAAAAAASWPSSLSLSGLLPGLCLLASIGVDVDSGLTSRWLASALCWRQGCCRRQHFRLLTGARGKVVMRVAVADRAGNDGSDGGSCEKLLGDINDMILCRRVWVNGQPVTVYFSRRLECCRLPFVSGSRCCRLLFAWKHVMMSFTSWWAAVYAAVYLQMCSQYAVYFPFRGLRC</sequence>
<accession>A0A843TVH7</accession>
<protein>
    <submittedName>
        <fullName evidence="2">Uncharacterized protein</fullName>
    </submittedName>
</protein>
<evidence type="ECO:0000313" key="2">
    <source>
        <dbReference type="EMBL" id="MQL74136.1"/>
    </source>
</evidence>
<dbReference type="EMBL" id="NMUH01000193">
    <property type="protein sequence ID" value="MQL74136.1"/>
    <property type="molecule type" value="Genomic_DNA"/>
</dbReference>
<feature type="transmembrane region" description="Helical" evidence="1">
    <location>
        <begin position="173"/>
        <end position="195"/>
    </location>
</feature>
<dbReference type="Proteomes" id="UP000652761">
    <property type="component" value="Unassembled WGS sequence"/>
</dbReference>
<dbReference type="AlphaFoldDB" id="A0A843TVH7"/>
<gene>
    <name evidence="2" type="ORF">Taro_006490</name>
</gene>
<evidence type="ECO:0000256" key="1">
    <source>
        <dbReference type="SAM" id="Phobius"/>
    </source>
</evidence>
<comment type="caution">
    <text evidence="2">The sequence shown here is derived from an EMBL/GenBank/DDBJ whole genome shotgun (WGS) entry which is preliminary data.</text>
</comment>
<name>A0A843TVH7_COLES</name>
<organism evidence="2 3">
    <name type="scientific">Colocasia esculenta</name>
    <name type="common">Wild taro</name>
    <name type="synonym">Arum esculentum</name>
    <dbReference type="NCBI Taxonomy" id="4460"/>
    <lineage>
        <taxon>Eukaryota</taxon>
        <taxon>Viridiplantae</taxon>
        <taxon>Streptophyta</taxon>
        <taxon>Embryophyta</taxon>
        <taxon>Tracheophyta</taxon>
        <taxon>Spermatophyta</taxon>
        <taxon>Magnoliopsida</taxon>
        <taxon>Liliopsida</taxon>
        <taxon>Araceae</taxon>
        <taxon>Aroideae</taxon>
        <taxon>Colocasieae</taxon>
        <taxon>Colocasia</taxon>
    </lineage>
</organism>
<evidence type="ECO:0000313" key="3">
    <source>
        <dbReference type="Proteomes" id="UP000652761"/>
    </source>
</evidence>
<reference evidence="2" key="1">
    <citation type="submission" date="2017-07" db="EMBL/GenBank/DDBJ databases">
        <title>Taro Niue Genome Assembly and Annotation.</title>
        <authorList>
            <person name="Atibalentja N."/>
            <person name="Keating K."/>
            <person name="Fields C.J."/>
        </authorList>
    </citation>
    <scope>NUCLEOTIDE SEQUENCE</scope>
    <source>
        <strain evidence="2">Niue_2</strain>
        <tissue evidence="2">Leaf</tissue>
    </source>
</reference>
<feature type="transmembrane region" description="Helical" evidence="1">
    <location>
        <begin position="7"/>
        <end position="32"/>
    </location>
</feature>
<keyword evidence="1" id="KW-1133">Transmembrane helix</keyword>
<proteinExistence type="predicted"/>
<keyword evidence="3" id="KW-1185">Reference proteome</keyword>
<keyword evidence="1" id="KW-0812">Transmembrane</keyword>